<keyword evidence="10" id="KW-1185">Reference proteome</keyword>
<dbReference type="AlphaFoldDB" id="T1GG73"/>
<dbReference type="EnsemblMetazoa" id="MESCA002383-RA">
    <property type="protein sequence ID" value="MESCA002383-PA"/>
    <property type="gene ID" value="MESCA002383"/>
</dbReference>
<reference evidence="9" key="2">
    <citation type="submission" date="2015-06" db="UniProtKB">
        <authorList>
            <consortium name="EnsemblMetazoa"/>
        </authorList>
    </citation>
    <scope>IDENTIFICATION</scope>
</reference>
<feature type="transmembrane region" description="Helical" evidence="7">
    <location>
        <begin position="243"/>
        <end position="265"/>
    </location>
</feature>
<dbReference type="Pfam" id="PF04987">
    <property type="entry name" value="PigN"/>
    <property type="match status" value="1"/>
</dbReference>
<reference evidence="10" key="1">
    <citation type="submission" date="2013-02" db="EMBL/GenBank/DDBJ databases">
        <authorList>
            <person name="Hughes D."/>
        </authorList>
    </citation>
    <scope>NUCLEOTIDE SEQUENCE</scope>
    <source>
        <strain>Durham</strain>
        <strain evidence="10">NC isolate 2 -- Noor lab</strain>
    </source>
</reference>
<dbReference type="PANTHER" id="PTHR12250">
    <property type="entry name" value="PHOSPHATIDYLINOSITOL GLYCAN, CLASS N"/>
    <property type="match status" value="1"/>
</dbReference>
<dbReference type="UniPathway" id="UPA00196"/>
<dbReference type="Proteomes" id="UP000015102">
    <property type="component" value="Unassembled WGS sequence"/>
</dbReference>
<dbReference type="GO" id="GO:0051377">
    <property type="term" value="F:mannose-ethanolamine phosphotransferase activity"/>
    <property type="evidence" value="ECO:0007669"/>
    <property type="project" value="UniProtKB-UniRule"/>
</dbReference>
<dbReference type="OMA" id="WIAVGEN"/>
<dbReference type="GO" id="GO:0006506">
    <property type="term" value="P:GPI anchor biosynthetic process"/>
    <property type="evidence" value="ECO:0007669"/>
    <property type="project" value="UniProtKB-UniPathway"/>
</dbReference>
<sequence length="329" mass="38434">MFPYQPTQWQLFLSPQNCSRSHGSGGIEETSTPLFIWGSGIKNWRTFIESTEFVIVENNKVPLYTVEQAQIAPLMSSLIGQSPPMNNFGKLPFQLMNVSLEFQAESLSINAFQMISQYEKLMDQFEKGFFSKMLPTFEISKTNISGFYEDVRFHMKNQEFQKVITSSEKMIDLSLEGIEYFQTYYKNILLFCTVMTFLGWIFYLLQVLQRNLHFKLQQLFMKTIIFISIPIIIIFLQKIPLEIAFYILLPIVIWIAVGENFGLILKNVRTFEVQTFLLLIFGCEIVVLSFFKKEIISLGFIALSLKRTNLSQMTSFYQKLHFFIVYISF</sequence>
<feature type="transmembrane region" description="Helical" evidence="7">
    <location>
        <begin position="188"/>
        <end position="207"/>
    </location>
</feature>
<comment type="pathway">
    <text evidence="2 7">Glycolipid biosynthesis; glycosylphosphatidylinositol-anchor biosynthesis.</text>
</comment>
<dbReference type="STRING" id="36166.T1GG73"/>
<dbReference type="EMBL" id="CAQQ02391222">
    <property type="status" value="NOT_ANNOTATED_CDS"/>
    <property type="molecule type" value="Genomic_DNA"/>
</dbReference>
<dbReference type="InterPro" id="IPR017850">
    <property type="entry name" value="Alkaline_phosphatase_core_sf"/>
</dbReference>
<evidence type="ECO:0000256" key="2">
    <source>
        <dbReference type="ARBA" id="ARBA00004687"/>
    </source>
</evidence>
<dbReference type="Gene3D" id="3.40.720.10">
    <property type="entry name" value="Alkaline Phosphatase, subunit A"/>
    <property type="match status" value="1"/>
</dbReference>
<evidence type="ECO:0000256" key="5">
    <source>
        <dbReference type="ARBA" id="ARBA00022502"/>
    </source>
</evidence>
<dbReference type="InterPro" id="IPR017852">
    <property type="entry name" value="GPI_EtnP_transferase_1_C"/>
</dbReference>
<feature type="domain" description="GPI ethanolamine phosphate transferase 1 C-terminal" evidence="8">
    <location>
        <begin position="176"/>
        <end position="309"/>
    </location>
</feature>
<protein>
    <recommendedName>
        <fullName evidence="4 7">GPI ethanolamine phosphate transferase 1</fullName>
        <ecNumber evidence="7">2.-.-.-</ecNumber>
    </recommendedName>
</protein>
<dbReference type="EC" id="2.-.-.-" evidence="7"/>
<accession>T1GG73</accession>
<evidence type="ECO:0000313" key="9">
    <source>
        <dbReference type="EnsemblMetazoa" id="MESCA002383-PA"/>
    </source>
</evidence>
<keyword evidence="5 7" id="KW-0337">GPI-anchor biosynthesis</keyword>
<evidence type="ECO:0000256" key="7">
    <source>
        <dbReference type="RuleBase" id="RU367138"/>
    </source>
</evidence>
<comment type="caution">
    <text evidence="7">Lacks conserved residue(s) required for the propagation of feature annotation.</text>
</comment>
<evidence type="ECO:0000256" key="4">
    <source>
        <dbReference type="ARBA" id="ARBA00020831"/>
    </source>
</evidence>
<dbReference type="PANTHER" id="PTHR12250:SF0">
    <property type="entry name" value="GPI ETHANOLAMINE PHOSPHATE TRANSFERASE 1"/>
    <property type="match status" value="1"/>
</dbReference>
<feature type="transmembrane region" description="Helical" evidence="7">
    <location>
        <begin position="271"/>
        <end position="291"/>
    </location>
</feature>
<organism evidence="9 10">
    <name type="scientific">Megaselia scalaris</name>
    <name type="common">Humpbacked fly</name>
    <name type="synonym">Phora scalaris</name>
    <dbReference type="NCBI Taxonomy" id="36166"/>
    <lineage>
        <taxon>Eukaryota</taxon>
        <taxon>Metazoa</taxon>
        <taxon>Ecdysozoa</taxon>
        <taxon>Arthropoda</taxon>
        <taxon>Hexapoda</taxon>
        <taxon>Insecta</taxon>
        <taxon>Pterygota</taxon>
        <taxon>Neoptera</taxon>
        <taxon>Endopterygota</taxon>
        <taxon>Diptera</taxon>
        <taxon>Brachycera</taxon>
        <taxon>Muscomorpha</taxon>
        <taxon>Platypezoidea</taxon>
        <taxon>Phoridae</taxon>
        <taxon>Megaseliini</taxon>
        <taxon>Megaselia</taxon>
    </lineage>
</organism>
<evidence type="ECO:0000259" key="8">
    <source>
        <dbReference type="Pfam" id="PF04987"/>
    </source>
</evidence>
<comment type="function">
    <text evidence="7">Ethanolamine phosphate transferase involved in glycosylphosphatidylinositol-anchor biosynthesis. Transfers ethanolamine phosphate to the first alpha-1,4-linked mannose of the glycosylphosphatidylinositol precursor of GPI-anchor.</text>
</comment>
<keyword evidence="6 7" id="KW-0256">Endoplasmic reticulum</keyword>
<keyword evidence="7" id="KW-1133">Transmembrane helix</keyword>
<keyword evidence="7" id="KW-0812">Transmembrane</keyword>
<dbReference type="InterPro" id="IPR007070">
    <property type="entry name" value="GPI_EtnP_transferase_1"/>
</dbReference>
<dbReference type="HOGENOM" id="CLU_845414_0_0_1"/>
<keyword evidence="7" id="KW-0472">Membrane</keyword>
<keyword evidence="7" id="KW-0808">Transferase</keyword>
<evidence type="ECO:0000256" key="3">
    <source>
        <dbReference type="ARBA" id="ARBA00008400"/>
    </source>
</evidence>
<dbReference type="GO" id="GO:0005789">
    <property type="term" value="C:endoplasmic reticulum membrane"/>
    <property type="evidence" value="ECO:0007669"/>
    <property type="project" value="UniProtKB-SubCell"/>
</dbReference>
<proteinExistence type="inferred from homology"/>
<comment type="similarity">
    <text evidence="3 7">Belongs to the PIGG/PIGN/PIGO family. PIGN subfamily.</text>
</comment>
<evidence type="ECO:0000256" key="6">
    <source>
        <dbReference type="ARBA" id="ARBA00022824"/>
    </source>
</evidence>
<evidence type="ECO:0000313" key="10">
    <source>
        <dbReference type="Proteomes" id="UP000015102"/>
    </source>
</evidence>
<comment type="subcellular location">
    <subcellularLocation>
        <location evidence="1 7">Endoplasmic reticulum membrane</location>
        <topology evidence="1 7">Multi-pass membrane protein</topology>
    </subcellularLocation>
</comment>
<feature type="transmembrane region" description="Helical" evidence="7">
    <location>
        <begin position="219"/>
        <end position="236"/>
    </location>
</feature>
<evidence type="ECO:0000256" key="1">
    <source>
        <dbReference type="ARBA" id="ARBA00004477"/>
    </source>
</evidence>
<name>T1GG73_MEGSC</name>